<dbReference type="EMBL" id="VSSQ01077687">
    <property type="protein sequence ID" value="MPN27699.1"/>
    <property type="molecule type" value="Genomic_DNA"/>
</dbReference>
<dbReference type="Pfam" id="PF03486">
    <property type="entry name" value="HI0933_like"/>
    <property type="match status" value="1"/>
</dbReference>
<proteinExistence type="predicted"/>
<sequence>MVSSLARTLIEMADIGNDATTATLDKAKRKTLVSLASSLELHVSSTKGFQSAMVTSGGVHLGEVNRKTMESNKAKGLFFCGEMLDYDGESGGYNLQAAFSTAYLAVQSVH</sequence>
<dbReference type="InterPro" id="IPR004792">
    <property type="entry name" value="BaiN-like"/>
</dbReference>
<dbReference type="PANTHER" id="PTHR42887:SF2">
    <property type="entry name" value="OS12G0638800 PROTEIN"/>
    <property type="match status" value="1"/>
</dbReference>
<gene>
    <name evidence="2" type="ORF">SDC9_175133</name>
</gene>
<dbReference type="InterPro" id="IPR057661">
    <property type="entry name" value="RsdA/BaiN/AoA(So)_Rossmann"/>
</dbReference>
<reference evidence="2" key="1">
    <citation type="submission" date="2019-08" db="EMBL/GenBank/DDBJ databases">
        <authorList>
            <person name="Kucharzyk K."/>
            <person name="Murdoch R.W."/>
            <person name="Higgins S."/>
            <person name="Loffler F."/>
        </authorList>
    </citation>
    <scope>NUCLEOTIDE SEQUENCE</scope>
</reference>
<evidence type="ECO:0000259" key="1">
    <source>
        <dbReference type="Pfam" id="PF03486"/>
    </source>
</evidence>
<dbReference type="SUPFAM" id="SSF160996">
    <property type="entry name" value="HI0933 insert domain-like"/>
    <property type="match status" value="1"/>
</dbReference>
<dbReference type="AlphaFoldDB" id="A0A645GP77"/>
<dbReference type="Gene3D" id="3.50.50.60">
    <property type="entry name" value="FAD/NAD(P)-binding domain"/>
    <property type="match status" value="1"/>
</dbReference>
<dbReference type="SUPFAM" id="SSF51905">
    <property type="entry name" value="FAD/NAD(P)-binding domain"/>
    <property type="match status" value="1"/>
</dbReference>
<name>A0A645GP77_9ZZZZ</name>
<evidence type="ECO:0000313" key="2">
    <source>
        <dbReference type="EMBL" id="MPN27699.1"/>
    </source>
</evidence>
<accession>A0A645GP77</accession>
<feature type="domain" description="RsdA/BaiN/AoA(So)-like Rossmann fold-like" evidence="1">
    <location>
        <begin position="14"/>
        <end position="107"/>
    </location>
</feature>
<dbReference type="PANTHER" id="PTHR42887">
    <property type="entry name" value="OS12G0638800 PROTEIN"/>
    <property type="match status" value="1"/>
</dbReference>
<dbReference type="InterPro" id="IPR036188">
    <property type="entry name" value="FAD/NAD-bd_sf"/>
</dbReference>
<protein>
    <recommendedName>
        <fullName evidence="1">RsdA/BaiN/AoA(So)-like Rossmann fold-like domain-containing protein</fullName>
    </recommendedName>
</protein>
<organism evidence="2">
    <name type="scientific">bioreactor metagenome</name>
    <dbReference type="NCBI Taxonomy" id="1076179"/>
    <lineage>
        <taxon>unclassified sequences</taxon>
        <taxon>metagenomes</taxon>
        <taxon>ecological metagenomes</taxon>
    </lineage>
</organism>
<comment type="caution">
    <text evidence="2">The sequence shown here is derived from an EMBL/GenBank/DDBJ whole genome shotgun (WGS) entry which is preliminary data.</text>
</comment>